<dbReference type="InterPro" id="IPR032640">
    <property type="entry name" value="AMPK1_CBM"/>
</dbReference>
<accession>A0LQ53</accession>
<gene>
    <name evidence="4" type="ordered locus">Sfum_3886</name>
</gene>
<dbReference type="Proteomes" id="UP000001784">
    <property type="component" value="Chromosome"/>
</dbReference>
<sequence length="223" mass="24650" precursor="true">MVKDRGTVEPIVPDDGHDVRLRRESSDRGESVVEHPPAEDRVMQHLKEAIRRMPDIDPPDLLLESVMHSVRTGRLPLRTRIMRWAGSPRSITFTPLRVAPVAAVLVAVCLALAFHVFRNEKAPLAVRGDRVQVVLALRSPEARSVAVMGSFNGWRAEPCEPRTVDGETRWTVTLQLPSGRYEYAFVVDGKKIIPDPGAGLHEEDGFGNHNAVLLVGYGNGNSI</sequence>
<dbReference type="InParanoid" id="A0LQ53"/>
<dbReference type="EMBL" id="CP000478">
    <property type="protein sequence ID" value="ABK19555.1"/>
    <property type="molecule type" value="Genomic_DNA"/>
</dbReference>
<keyword evidence="4" id="KW-0378">Hydrolase</keyword>
<keyword evidence="2" id="KW-0472">Membrane</keyword>
<dbReference type="CDD" id="cd02859">
    <property type="entry name" value="E_set_AMPKbeta_like_N"/>
    <property type="match status" value="1"/>
</dbReference>
<feature type="region of interest" description="Disordered" evidence="1">
    <location>
        <begin position="1"/>
        <end position="35"/>
    </location>
</feature>
<dbReference type="eggNOG" id="COG0296">
    <property type="taxonomic scope" value="Bacteria"/>
</dbReference>
<dbReference type="InterPro" id="IPR013783">
    <property type="entry name" value="Ig-like_fold"/>
</dbReference>
<dbReference type="RefSeq" id="WP_011700671.1">
    <property type="nucleotide sequence ID" value="NC_008554.1"/>
</dbReference>
<reference evidence="4 5" key="1">
    <citation type="submission" date="2006-10" db="EMBL/GenBank/DDBJ databases">
        <title>Complete sequence of Syntrophobacter fumaroxidans MPOB.</title>
        <authorList>
            <consortium name="US DOE Joint Genome Institute"/>
            <person name="Copeland A."/>
            <person name="Lucas S."/>
            <person name="Lapidus A."/>
            <person name="Barry K."/>
            <person name="Detter J.C."/>
            <person name="Glavina del Rio T."/>
            <person name="Hammon N."/>
            <person name="Israni S."/>
            <person name="Pitluck S."/>
            <person name="Goltsman E.G."/>
            <person name="Martinez M."/>
            <person name="Schmutz J."/>
            <person name="Larimer F."/>
            <person name="Land M."/>
            <person name="Hauser L."/>
            <person name="Kyrpides N."/>
            <person name="Kim E."/>
            <person name="Boone D.R."/>
            <person name="Brockman F."/>
            <person name="Culley D."/>
            <person name="Ferry J."/>
            <person name="Gunsalus R."/>
            <person name="McInerney M.J."/>
            <person name="Morrison M."/>
            <person name="Plugge C."/>
            <person name="Rohlin L."/>
            <person name="Scholten J."/>
            <person name="Sieber J."/>
            <person name="Stams A.J.M."/>
            <person name="Worm P."/>
            <person name="Henstra A.M."/>
            <person name="Richardson P."/>
        </authorList>
    </citation>
    <scope>NUCLEOTIDE SEQUENCE [LARGE SCALE GENOMIC DNA]</scope>
    <source>
        <strain evidence="5">DSM 10017 / MPOB</strain>
    </source>
</reference>
<organism evidence="4 5">
    <name type="scientific">Syntrophobacter fumaroxidans (strain DSM 10017 / MPOB)</name>
    <dbReference type="NCBI Taxonomy" id="335543"/>
    <lineage>
        <taxon>Bacteria</taxon>
        <taxon>Pseudomonadati</taxon>
        <taxon>Thermodesulfobacteriota</taxon>
        <taxon>Syntrophobacteria</taxon>
        <taxon>Syntrophobacterales</taxon>
        <taxon>Syntrophobacteraceae</taxon>
        <taxon>Syntrophobacter</taxon>
    </lineage>
</organism>
<dbReference type="AlphaFoldDB" id="A0LQ53"/>
<keyword evidence="2" id="KW-0812">Transmembrane</keyword>
<name>A0LQ53_SYNFM</name>
<feature type="domain" description="AMP-activated protein kinase glycogen-binding" evidence="3">
    <location>
        <begin position="141"/>
        <end position="215"/>
    </location>
</feature>
<dbReference type="HOGENOM" id="CLU_109740_0_0_7"/>
<feature type="transmembrane region" description="Helical" evidence="2">
    <location>
        <begin position="98"/>
        <end position="117"/>
    </location>
</feature>
<dbReference type="Pfam" id="PF16561">
    <property type="entry name" value="AMPK1_CBM"/>
    <property type="match status" value="1"/>
</dbReference>
<dbReference type="InterPro" id="IPR014756">
    <property type="entry name" value="Ig_E-set"/>
</dbReference>
<keyword evidence="2" id="KW-1133">Transmembrane helix</keyword>
<evidence type="ECO:0000256" key="1">
    <source>
        <dbReference type="SAM" id="MobiDB-lite"/>
    </source>
</evidence>
<proteinExistence type="predicted"/>
<protein>
    <submittedName>
        <fullName evidence="4">Glycoside hydrolase, family 13 domain protein</fullName>
    </submittedName>
</protein>
<keyword evidence="5" id="KW-1185">Reference proteome</keyword>
<evidence type="ECO:0000313" key="4">
    <source>
        <dbReference type="EMBL" id="ABK19555.1"/>
    </source>
</evidence>
<evidence type="ECO:0000259" key="3">
    <source>
        <dbReference type="Pfam" id="PF16561"/>
    </source>
</evidence>
<dbReference type="GO" id="GO:0016787">
    <property type="term" value="F:hydrolase activity"/>
    <property type="evidence" value="ECO:0007669"/>
    <property type="project" value="UniProtKB-KW"/>
</dbReference>
<evidence type="ECO:0000313" key="5">
    <source>
        <dbReference type="Proteomes" id="UP000001784"/>
    </source>
</evidence>
<dbReference type="SUPFAM" id="SSF81296">
    <property type="entry name" value="E set domains"/>
    <property type="match status" value="1"/>
</dbReference>
<dbReference type="STRING" id="335543.Sfum_3886"/>
<dbReference type="Gene3D" id="2.60.40.10">
    <property type="entry name" value="Immunoglobulins"/>
    <property type="match status" value="1"/>
</dbReference>
<dbReference type="KEGG" id="sfu:Sfum_3886"/>
<evidence type="ECO:0000256" key="2">
    <source>
        <dbReference type="SAM" id="Phobius"/>
    </source>
</evidence>
<feature type="compositionally biased region" description="Basic and acidic residues" evidence="1">
    <location>
        <begin position="14"/>
        <end position="35"/>
    </location>
</feature>